<feature type="transmembrane region" description="Helical" evidence="1">
    <location>
        <begin position="137"/>
        <end position="158"/>
    </location>
</feature>
<dbReference type="HOGENOM" id="CLU_120980_2_0_9"/>
<keyword evidence="3" id="KW-1185">Reference proteome</keyword>
<protein>
    <recommendedName>
        <fullName evidence="4">HXXEE domain-containing protein</fullName>
    </recommendedName>
</protein>
<dbReference type="AlphaFoldDB" id="A0A0E3GRJ1"/>
<gene>
    <name evidence="2" type="ORF">CSCA_3286</name>
</gene>
<keyword evidence="1" id="KW-0472">Membrane</keyword>
<evidence type="ECO:0008006" key="4">
    <source>
        <dbReference type="Google" id="ProtNLM"/>
    </source>
</evidence>
<dbReference type="InterPro" id="IPR025671">
    <property type="entry name" value="HXXEE"/>
</dbReference>
<evidence type="ECO:0000313" key="3">
    <source>
        <dbReference type="Proteomes" id="UP000033115"/>
    </source>
</evidence>
<dbReference type="KEGG" id="csq:CSCA_3286"/>
<proteinExistence type="predicted"/>
<dbReference type="Proteomes" id="UP000033115">
    <property type="component" value="Chromosome"/>
</dbReference>
<reference evidence="2 3" key="1">
    <citation type="journal article" date="2015" name="J. Biotechnol.">
        <title>Complete genome sequence of a malodorant-producing acetogen, Clostridium scatologenes ATCC 25775(T).</title>
        <authorList>
            <person name="Zhu Z."/>
            <person name="Guo T."/>
            <person name="Zheng H."/>
            <person name="Song T."/>
            <person name="Ouyang P."/>
            <person name="Xie J."/>
        </authorList>
    </citation>
    <scope>NUCLEOTIDE SEQUENCE [LARGE SCALE GENOMIC DNA]</scope>
    <source>
        <strain evidence="2 3">ATCC 25775</strain>
    </source>
</reference>
<keyword evidence="1" id="KW-1133">Transmembrane helix</keyword>
<keyword evidence="1" id="KW-0812">Transmembrane</keyword>
<dbReference type="EMBL" id="CP009933">
    <property type="protein sequence ID" value="AKA70411.1"/>
    <property type="molecule type" value="Genomic_DNA"/>
</dbReference>
<feature type="transmembrane region" description="Helical" evidence="1">
    <location>
        <begin position="53"/>
        <end position="77"/>
    </location>
</feature>
<name>A0A0E3GRJ1_CLOSL</name>
<feature type="transmembrane region" description="Helical" evidence="1">
    <location>
        <begin position="112"/>
        <end position="131"/>
    </location>
</feature>
<evidence type="ECO:0000313" key="2">
    <source>
        <dbReference type="EMBL" id="AKA70411.1"/>
    </source>
</evidence>
<evidence type="ECO:0000256" key="1">
    <source>
        <dbReference type="SAM" id="Phobius"/>
    </source>
</evidence>
<dbReference type="STRING" id="1548.CSCA_3286"/>
<dbReference type="Pfam" id="PF13787">
    <property type="entry name" value="HXXEE"/>
    <property type="match status" value="1"/>
</dbReference>
<feature type="transmembrane region" description="Helical" evidence="1">
    <location>
        <begin position="6"/>
        <end position="32"/>
    </location>
</feature>
<sequence>MENVEFISLIWLFPIIFMVHDFEEIIFQEWWFNKERLSLLKKYPKIIKKYEQISTAGFALAVSEEFIVLLIIALTAIVFQWYYLWLGTLVTFLIHLIIHIVQWAIYKKYIPAIITVIPAIIYSIYAIHFIYESCNMMLLPGIMWSIVSMIIFLANLFFAHIMARKLTRFLETKLI</sequence>
<feature type="transmembrane region" description="Helical" evidence="1">
    <location>
        <begin position="83"/>
        <end position="105"/>
    </location>
</feature>
<dbReference type="RefSeq" id="WP_029162614.1">
    <property type="nucleotide sequence ID" value="NZ_CP009933.1"/>
</dbReference>
<organism evidence="2 3">
    <name type="scientific">Clostridium scatologenes</name>
    <dbReference type="NCBI Taxonomy" id="1548"/>
    <lineage>
        <taxon>Bacteria</taxon>
        <taxon>Bacillati</taxon>
        <taxon>Bacillota</taxon>
        <taxon>Clostridia</taxon>
        <taxon>Eubacteriales</taxon>
        <taxon>Clostridiaceae</taxon>
        <taxon>Clostridium</taxon>
    </lineage>
</organism>
<accession>A0A0E3GRJ1</accession>